<gene>
    <name evidence="2" type="ORF">A2609_02605</name>
</gene>
<keyword evidence="1" id="KW-1133">Transmembrane helix</keyword>
<comment type="caution">
    <text evidence="2">The sequence shown here is derived from an EMBL/GenBank/DDBJ whole genome shotgun (WGS) entry which is preliminary data.</text>
</comment>
<keyword evidence="1" id="KW-0812">Transmembrane</keyword>
<dbReference type="Proteomes" id="UP000176867">
    <property type="component" value="Unassembled WGS sequence"/>
</dbReference>
<dbReference type="EMBL" id="MFMU01000013">
    <property type="protein sequence ID" value="OGG93148.1"/>
    <property type="molecule type" value="Genomic_DNA"/>
</dbReference>
<protein>
    <submittedName>
        <fullName evidence="2">Uncharacterized protein</fullName>
    </submittedName>
</protein>
<name>A0A1F6G4W0_9BACT</name>
<evidence type="ECO:0000256" key="1">
    <source>
        <dbReference type="SAM" id="Phobius"/>
    </source>
</evidence>
<keyword evidence="1" id="KW-0472">Membrane</keyword>
<dbReference type="AlphaFoldDB" id="A0A1F6G4W0"/>
<accession>A0A1F6G4W0</accession>
<proteinExistence type="predicted"/>
<feature type="transmembrane region" description="Helical" evidence="1">
    <location>
        <begin position="5"/>
        <end position="22"/>
    </location>
</feature>
<dbReference type="STRING" id="1798533.A2609_02605"/>
<evidence type="ECO:0000313" key="3">
    <source>
        <dbReference type="Proteomes" id="UP000176867"/>
    </source>
</evidence>
<organism evidence="2 3">
    <name type="scientific">Candidatus Kaiserbacteria bacterium RIFOXYD1_FULL_47_14</name>
    <dbReference type="NCBI Taxonomy" id="1798533"/>
    <lineage>
        <taxon>Bacteria</taxon>
        <taxon>Candidatus Kaiseribacteriota</taxon>
    </lineage>
</organism>
<reference evidence="2 3" key="1">
    <citation type="journal article" date="2016" name="Nat. Commun.">
        <title>Thousands of microbial genomes shed light on interconnected biogeochemical processes in an aquifer system.</title>
        <authorList>
            <person name="Anantharaman K."/>
            <person name="Brown C.T."/>
            <person name="Hug L.A."/>
            <person name="Sharon I."/>
            <person name="Castelle C.J."/>
            <person name="Probst A.J."/>
            <person name="Thomas B.C."/>
            <person name="Singh A."/>
            <person name="Wilkins M.J."/>
            <person name="Karaoz U."/>
            <person name="Brodie E.L."/>
            <person name="Williams K.H."/>
            <person name="Hubbard S.S."/>
            <person name="Banfield J.F."/>
        </authorList>
    </citation>
    <scope>NUCLEOTIDE SEQUENCE [LARGE SCALE GENOMIC DNA]</scope>
</reference>
<evidence type="ECO:0000313" key="2">
    <source>
        <dbReference type="EMBL" id="OGG93148.1"/>
    </source>
</evidence>
<sequence>MNKILYIVGILIIIVAASYWYFSAKPAQAPTTTESTAVEQTQIPPLASGNTTADISADLNQVPDTSAALDQAATASAQAVQGF</sequence>